<evidence type="ECO:0000256" key="1">
    <source>
        <dbReference type="ARBA" id="ARBA00023125"/>
    </source>
</evidence>
<dbReference type="SMART" id="SM00530">
    <property type="entry name" value="HTH_XRE"/>
    <property type="match status" value="1"/>
</dbReference>
<dbReference type="InterPro" id="IPR013096">
    <property type="entry name" value="Cupin_2"/>
</dbReference>
<comment type="caution">
    <text evidence="3">The sequence shown here is derived from an EMBL/GenBank/DDBJ whole genome shotgun (WGS) entry which is preliminary data.</text>
</comment>
<dbReference type="OrthoDB" id="9805356at2"/>
<dbReference type="InterPro" id="IPR001387">
    <property type="entry name" value="Cro/C1-type_HTH"/>
</dbReference>
<dbReference type="SUPFAM" id="SSF47413">
    <property type="entry name" value="lambda repressor-like DNA-binding domains"/>
    <property type="match status" value="1"/>
</dbReference>
<keyword evidence="1" id="KW-0238">DNA-binding</keyword>
<dbReference type="InterPro" id="IPR010982">
    <property type="entry name" value="Lambda_DNA-bd_dom_sf"/>
</dbReference>
<dbReference type="Pfam" id="PF01381">
    <property type="entry name" value="HTH_3"/>
    <property type="match status" value="1"/>
</dbReference>
<proteinExistence type="predicted"/>
<dbReference type="GO" id="GO:0003700">
    <property type="term" value="F:DNA-binding transcription factor activity"/>
    <property type="evidence" value="ECO:0007669"/>
    <property type="project" value="TreeGrafter"/>
</dbReference>
<dbReference type="RefSeq" id="WP_042581832.1">
    <property type="nucleotide sequence ID" value="NZ_JXQQ01000083.1"/>
</dbReference>
<dbReference type="Pfam" id="PF07883">
    <property type="entry name" value="Cupin_2"/>
    <property type="match status" value="1"/>
</dbReference>
<dbReference type="Gene3D" id="1.10.260.40">
    <property type="entry name" value="lambda repressor-like DNA-binding domains"/>
    <property type="match status" value="1"/>
</dbReference>
<accession>A0A0D0K909</accession>
<dbReference type="PROSITE" id="PS50943">
    <property type="entry name" value="HTH_CROC1"/>
    <property type="match status" value="1"/>
</dbReference>
<name>A0A0D0K909_VARPD</name>
<dbReference type="SUPFAM" id="SSF51182">
    <property type="entry name" value="RmlC-like cupins"/>
    <property type="match status" value="1"/>
</dbReference>
<gene>
    <name evidence="3" type="ORF">RT97_26425</name>
</gene>
<dbReference type="InterPro" id="IPR011051">
    <property type="entry name" value="RmlC_Cupin_sf"/>
</dbReference>
<dbReference type="PANTHER" id="PTHR46797:SF1">
    <property type="entry name" value="METHYLPHOSPHONATE SYNTHASE"/>
    <property type="match status" value="1"/>
</dbReference>
<dbReference type="EMBL" id="JXQQ01000083">
    <property type="protein sequence ID" value="KIQ22547.1"/>
    <property type="molecule type" value="Genomic_DNA"/>
</dbReference>
<dbReference type="Gene3D" id="2.60.120.10">
    <property type="entry name" value="Jelly Rolls"/>
    <property type="match status" value="1"/>
</dbReference>
<dbReference type="InterPro" id="IPR014710">
    <property type="entry name" value="RmlC-like_jellyroll"/>
</dbReference>
<evidence type="ECO:0000259" key="2">
    <source>
        <dbReference type="PROSITE" id="PS50943"/>
    </source>
</evidence>
<dbReference type="PANTHER" id="PTHR46797">
    <property type="entry name" value="HTH-TYPE TRANSCRIPTIONAL REGULATOR"/>
    <property type="match status" value="1"/>
</dbReference>
<evidence type="ECO:0000313" key="4">
    <source>
        <dbReference type="Proteomes" id="UP000032067"/>
    </source>
</evidence>
<feature type="domain" description="HTH cro/C1-type" evidence="2">
    <location>
        <begin position="6"/>
        <end position="60"/>
    </location>
</feature>
<dbReference type="CDD" id="cd02209">
    <property type="entry name" value="cupin_XRE_C"/>
    <property type="match status" value="1"/>
</dbReference>
<dbReference type="Proteomes" id="UP000032067">
    <property type="component" value="Unassembled WGS sequence"/>
</dbReference>
<organism evidence="3 4">
    <name type="scientific">Variovorax paradoxus</name>
    <dbReference type="NCBI Taxonomy" id="34073"/>
    <lineage>
        <taxon>Bacteria</taxon>
        <taxon>Pseudomonadati</taxon>
        <taxon>Pseudomonadota</taxon>
        <taxon>Betaproteobacteria</taxon>
        <taxon>Burkholderiales</taxon>
        <taxon>Comamonadaceae</taxon>
        <taxon>Variovorax</taxon>
    </lineage>
</organism>
<sequence length="178" mass="18948">MIGDRLKELRTARGLSLRELAAQAGVSATLLSQIERAVTDPSLETLRRLAGVFGESVSSLFSEPTPPTVWISRPSQRVMLTAPKGQVAYERLTAGAGQLEVLRAVLEPGQMSADEPRGHESAECVYVVAGALVAQVAGVDYAVKAGESISFDARLPHRYLNASKAPTEIILSVTPPNP</sequence>
<protein>
    <submittedName>
        <fullName evidence="3">XRE family transcriptional regulator</fullName>
    </submittedName>
</protein>
<evidence type="ECO:0000313" key="3">
    <source>
        <dbReference type="EMBL" id="KIQ22547.1"/>
    </source>
</evidence>
<dbReference type="CDD" id="cd00093">
    <property type="entry name" value="HTH_XRE"/>
    <property type="match status" value="1"/>
</dbReference>
<dbReference type="GO" id="GO:0005829">
    <property type="term" value="C:cytosol"/>
    <property type="evidence" value="ECO:0007669"/>
    <property type="project" value="TreeGrafter"/>
</dbReference>
<dbReference type="GO" id="GO:0003677">
    <property type="term" value="F:DNA binding"/>
    <property type="evidence" value="ECO:0007669"/>
    <property type="project" value="UniProtKB-KW"/>
</dbReference>
<dbReference type="InterPro" id="IPR050807">
    <property type="entry name" value="TransReg_Diox_bact_type"/>
</dbReference>
<reference evidence="3 4" key="1">
    <citation type="submission" date="2014-12" db="EMBL/GenBank/DDBJ databases">
        <title>16Stimator: statistical estimation of ribosomal gene copy numbers from draft genome assemblies.</title>
        <authorList>
            <person name="Perisin M.A."/>
            <person name="Vetter M."/>
            <person name="Gilbert J.A."/>
            <person name="Bergelson J."/>
        </authorList>
    </citation>
    <scope>NUCLEOTIDE SEQUENCE [LARGE SCALE GENOMIC DNA]</scope>
    <source>
        <strain evidence="3 4">MEDvA23</strain>
    </source>
</reference>
<dbReference type="AlphaFoldDB" id="A0A0D0K909"/>